<keyword evidence="1" id="KW-0812">Transmembrane</keyword>
<protein>
    <submittedName>
        <fullName evidence="2">Uncharacterized protein</fullName>
    </submittedName>
</protein>
<evidence type="ECO:0000256" key="1">
    <source>
        <dbReference type="SAM" id="Phobius"/>
    </source>
</evidence>
<keyword evidence="1" id="KW-0472">Membrane</keyword>
<proteinExistence type="predicted"/>
<feature type="non-terminal residue" evidence="2">
    <location>
        <position position="89"/>
    </location>
</feature>
<feature type="transmembrane region" description="Helical" evidence="1">
    <location>
        <begin position="12"/>
        <end position="33"/>
    </location>
</feature>
<gene>
    <name evidence="2" type="ORF">KI387_007297</name>
</gene>
<name>A0AA38GR44_TAXCH</name>
<accession>A0AA38GR44</accession>
<evidence type="ECO:0000313" key="3">
    <source>
        <dbReference type="Proteomes" id="UP000824469"/>
    </source>
</evidence>
<organism evidence="2 3">
    <name type="scientific">Taxus chinensis</name>
    <name type="common">Chinese yew</name>
    <name type="synonym">Taxus wallichiana var. chinensis</name>
    <dbReference type="NCBI Taxonomy" id="29808"/>
    <lineage>
        <taxon>Eukaryota</taxon>
        <taxon>Viridiplantae</taxon>
        <taxon>Streptophyta</taxon>
        <taxon>Embryophyta</taxon>
        <taxon>Tracheophyta</taxon>
        <taxon>Spermatophyta</taxon>
        <taxon>Pinopsida</taxon>
        <taxon>Pinidae</taxon>
        <taxon>Conifers II</taxon>
        <taxon>Cupressales</taxon>
        <taxon>Taxaceae</taxon>
        <taxon>Taxus</taxon>
    </lineage>
</organism>
<dbReference type="Proteomes" id="UP000824469">
    <property type="component" value="Unassembled WGS sequence"/>
</dbReference>
<comment type="caution">
    <text evidence="2">The sequence shown here is derived from an EMBL/GenBank/DDBJ whole genome shotgun (WGS) entry which is preliminary data.</text>
</comment>
<keyword evidence="3" id="KW-1185">Reference proteome</keyword>
<evidence type="ECO:0000313" key="2">
    <source>
        <dbReference type="EMBL" id="KAH9327119.1"/>
    </source>
</evidence>
<reference evidence="2 3" key="1">
    <citation type="journal article" date="2021" name="Nat. Plants">
        <title>The Taxus genome provides insights into paclitaxel biosynthesis.</title>
        <authorList>
            <person name="Xiong X."/>
            <person name="Gou J."/>
            <person name="Liao Q."/>
            <person name="Li Y."/>
            <person name="Zhou Q."/>
            <person name="Bi G."/>
            <person name="Li C."/>
            <person name="Du R."/>
            <person name="Wang X."/>
            <person name="Sun T."/>
            <person name="Guo L."/>
            <person name="Liang H."/>
            <person name="Lu P."/>
            <person name="Wu Y."/>
            <person name="Zhang Z."/>
            <person name="Ro D.K."/>
            <person name="Shang Y."/>
            <person name="Huang S."/>
            <person name="Yan J."/>
        </authorList>
    </citation>
    <scope>NUCLEOTIDE SEQUENCE [LARGE SCALE GENOMIC DNA]</scope>
    <source>
        <strain evidence="2">Ta-2019</strain>
    </source>
</reference>
<keyword evidence="1" id="KW-1133">Transmembrane helix</keyword>
<sequence length="89" mass="9604">GRLKQSNETLRLSMMAIFGIVLGFFVGVSFPQFGFPSRLMMVNTINVESGENSYSGSATQVLLHSTHASQWKSKINSASATSRSGNSSE</sequence>
<dbReference type="AlphaFoldDB" id="A0AA38GR44"/>
<dbReference type="EMBL" id="JAHRHJ020000002">
    <property type="protein sequence ID" value="KAH9327119.1"/>
    <property type="molecule type" value="Genomic_DNA"/>
</dbReference>
<feature type="non-terminal residue" evidence="2">
    <location>
        <position position="1"/>
    </location>
</feature>